<evidence type="ECO:0000313" key="3">
    <source>
        <dbReference type="Proteomes" id="UP000887159"/>
    </source>
</evidence>
<feature type="region of interest" description="Disordered" evidence="1">
    <location>
        <begin position="1"/>
        <end position="29"/>
    </location>
</feature>
<name>A0A8X6RS02_TRICX</name>
<protein>
    <submittedName>
        <fullName evidence="2">Uncharacterized protein</fullName>
    </submittedName>
</protein>
<feature type="compositionally biased region" description="Polar residues" evidence="1">
    <location>
        <begin position="1"/>
        <end position="13"/>
    </location>
</feature>
<keyword evidence="3" id="KW-1185">Reference proteome</keyword>
<comment type="caution">
    <text evidence="2">The sequence shown here is derived from an EMBL/GenBank/DDBJ whole genome shotgun (WGS) entry which is preliminary data.</text>
</comment>
<reference evidence="2" key="1">
    <citation type="submission" date="2020-08" db="EMBL/GenBank/DDBJ databases">
        <title>Multicomponent nature underlies the extraordinary mechanical properties of spider dragline silk.</title>
        <authorList>
            <person name="Kono N."/>
            <person name="Nakamura H."/>
            <person name="Mori M."/>
            <person name="Yoshida Y."/>
            <person name="Ohtoshi R."/>
            <person name="Malay A.D."/>
            <person name="Moran D.A.P."/>
            <person name="Tomita M."/>
            <person name="Numata K."/>
            <person name="Arakawa K."/>
        </authorList>
    </citation>
    <scope>NUCLEOTIDE SEQUENCE</scope>
</reference>
<dbReference type="AlphaFoldDB" id="A0A8X6RS02"/>
<proteinExistence type="predicted"/>
<evidence type="ECO:0000313" key="2">
    <source>
        <dbReference type="EMBL" id="GFX99470.1"/>
    </source>
</evidence>
<dbReference type="EMBL" id="BMAU01021211">
    <property type="protein sequence ID" value="GFX99470.1"/>
    <property type="molecule type" value="Genomic_DNA"/>
</dbReference>
<dbReference type="Proteomes" id="UP000887159">
    <property type="component" value="Unassembled WGS sequence"/>
</dbReference>
<evidence type="ECO:0000256" key="1">
    <source>
        <dbReference type="SAM" id="MobiDB-lite"/>
    </source>
</evidence>
<organism evidence="2 3">
    <name type="scientific">Trichonephila clavipes</name>
    <name type="common">Golden silk orbweaver</name>
    <name type="synonym">Nephila clavipes</name>
    <dbReference type="NCBI Taxonomy" id="2585209"/>
    <lineage>
        <taxon>Eukaryota</taxon>
        <taxon>Metazoa</taxon>
        <taxon>Ecdysozoa</taxon>
        <taxon>Arthropoda</taxon>
        <taxon>Chelicerata</taxon>
        <taxon>Arachnida</taxon>
        <taxon>Araneae</taxon>
        <taxon>Araneomorphae</taxon>
        <taxon>Entelegynae</taxon>
        <taxon>Araneoidea</taxon>
        <taxon>Nephilidae</taxon>
        <taxon>Trichonephila</taxon>
    </lineage>
</organism>
<accession>A0A8X6RS02</accession>
<gene>
    <name evidence="2" type="ORF">TNCV_1081141</name>
</gene>
<sequence>MPSFSLPSNQPAPSLQPAKQEARSPQPSSATFRRTHLLLNYEMEDCLVIHVITRVSFQEIIRFLYFSIPGNYTWFRDFQESHEASIIYEVVIFDLTVDFNLGHR</sequence>